<feature type="compositionally biased region" description="Polar residues" evidence="1">
    <location>
        <begin position="543"/>
        <end position="555"/>
    </location>
</feature>
<dbReference type="Proteomes" id="UP000467700">
    <property type="component" value="Unassembled WGS sequence"/>
</dbReference>
<evidence type="ECO:0000313" key="2">
    <source>
        <dbReference type="EMBL" id="CAA7262512.1"/>
    </source>
</evidence>
<dbReference type="AlphaFoldDB" id="A0A8S0WPW6"/>
<feature type="compositionally biased region" description="Low complexity" evidence="1">
    <location>
        <begin position="465"/>
        <end position="478"/>
    </location>
</feature>
<feature type="compositionally biased region" description="Polar residues" evidence="1">
    <location>
        <begin position="313"/>
        <end position="323"/>
    </location>
</feature>
<feature type="compositionally biased region" description="Polar residues" evidence="1">
    <location>
        <begin position="283"/>
        <end position="297"/>
    </location>
</feature>
<feature type="compositionally biased region" description="Polar residues" evidence="1">
    <location>
        <begin position="442"/>
        <end position="455"/>
    </location>
</feature>
<evidence type="ECO:0000256" key="1">
    <source>
        <dbReference type="SAM" id="MobiDB-lite"/>
    </source>
</evidence>
<feature type="compositionally biased region" description="Low complexity" evidence="1">
    <location>
        <begin position="504"/>
        <end position="538"/>
    </location>
</feature>
<dbReference type="OrthoDB" id="3069983at2759"/>
<dbReference type="EMBL" id="CACVBS010000036">
    <property type="protein sequence ID" value="CAA7262512.1"/>
    <property type="molecule type" value="Genomic_DNA"/>
</dbReference>
<feature type="compositionally biased region" description="Basic and acidic residues" evidence="1">
    <location>
        <begin position="254"/>
        <end position="268"/>
    </location>
</feature>
<feature type="region of interest" description="Disordered" evidence="1">
    <location>
        <begin position="77"/>
        <end position="140"/>
    </location>
</feature>
<organism evidence="2 3">
    <name type="scientific">Cyclocybe aegerita</name>
    <name type="common">Black poplar mushroom</name>
    <name type="synonym">Agrocybe aegerita</name>
    <dbReference type="NCBI Taxonomy" id="1973307"/>
    <lineage>
        <taxon>Eukaryota</taxon>
        <taxon>Fungi</taxon>
        <taxon>Dikarya</taxon>
        <taxon>Basidiomycota</taxon>
        <taxon>Agaricomycotina</taxon>
        <taxon>Agaricomycetes</taxon>
        <taxon>Agaricomycetidae</taxon>
        <taxon>Agaricales</taxon>
        <taxon>Agaricineae</taxon>
        <taxon>Bolbitiaceae</taxon>
        <taxon>Cyclocybe</taxon>
    </lineage>
</organism>
<proteinExistence type="predicted"/>
<protein>
    <submittedName>
        <fullName evidence="2">Uncharacterized protein</fullName>
    </submittedName>
</protein>
<keyword evidence="3" id="KW-1185">Reference proteome</keyword>
<feature type="compositionally biased region" description="Low complexity" evidence="1">
    <location>
        <begin position="79"/>
        <end position="117"/>
    </location>
</feature>
<feature type="compositionally biased region" description="Low complexity" evidence="1">
    <location>
        <begin position="566"/>
        <end position="575"/>
    </location>
</feature>
<accession>A0A8S0WPW6</accession>
<gene>
    <name evidence="2" type="ORF">AAE3_LOCUS4777</name>
</gene>
<name>A0A8S0WPW6_CYCAE</name>
<comment type="caution">
    <text evidence="2">The sequence shown here is derived from an EMBL/GenBank/DDBJ whole genome shotgun (WGS) entry which is preliminary data.</text>
</comment>
<feature type="compositionally biased region" description="Polar residues" evidence="1">
    <location>
        <begin position="235"/>
        <end position="245"/>
    </location>
</feature>
<reference evidence="2 3" key="1">
    <citation type="submission" date="2020-01" db="EMBL/GenBank/DDBJ databases">
        <authorList>
            <person name="Gupta K D."/>
        </authorList>
    </citation>
    <scope>NUCLEOTIDE SEQUENCE [LARGE SCALE GENOMIC DNA]</scope>
</reference>
<feature type="compositionally biased region" description="Basic and acidic residues" evidence="1">
    <location>
        <begin position="332"/>
        <end position="341"/>
    </location>
</feature>
<feature type="region of interest" description="Disordered" evidence="1">
    <location>
        <begin position="235"/>
        <end position="575"/>
    </location>
</feature>
<feature type="compositionally biased region" description="Polar residues" evidence="1">
    <location>
        <begin position="479"/>
        <end position="488"/>
    </location>
</feature>
<sequence>MDFTGFSTLQEFSIDGTNPLSPPVSSGATTTTDHVKWQGSQTACQALNQLIQSSANEDGVGKSRGWHRQSSFDQIPGFSLLSTNETGSSSGSSSQASVSNSTKPSLSRSSRPSISRARLSDTRTRGPPDQTNVDASPSGLPFFAKTSPAQFLDMLKGVSARLDENVEAHRKDVVGQTSKAVKKRARGASLGVSSEHLVGKTKSRRMDGLRVAGQRSVVDKGKARAVSASALTWETPSTCSNTSSHLDGVSSLGRNHDDSIMDVDDKPRSIAPPSFGPPPATLSRPSCSTSLPKTPSQAEMPPPAMPTKHPSVAPTTAQSSMNYQRHPPTVDVKPRKPDPIPKLHPLLQQQAAQLKTSIPASSAQSNSTSFNGQSTARNAATRHVSVVEQRPSPKVDPRPQVHPAAPATTIPVPFASTPSNRPPVLGMRRTHTYPSRPGASGVSKQFFGNNANNAPLPTRQKGFKPPLLSNSQPQLQPQGQTTINSRPQPQYPARNGNVNVKVEASSNASRSFSGSSTSSGSQNSAKSASSSTSHSRSGSGSGCNTSVDSMPSSTPAEVPAFDTDPDSSFGDMSFDMDALEETMKMYD</sequence>
<evidence type="ECO:0000313" key="3">
    <source>
        <dbReference type="Proteomes" id="UP000467700"/>
    </source>
</evidence>
<feature type="compositionally biased region" description="Polar residues" evidence="1">
    <location>
        <begin position="355"/>
        <end position="378"/>
    </location>
</feature>
<feature type="region of interest" description="Disordered" evidence="1">
    <location>
        <begin position="12"/>
        <end position="37"/>
    </location>
</feature>